<dbReference type="InterPro" id="IPR001878">
    <property type="entry name" value="Znf_CCHC"/>
</dbReference>
<proteinExistence type="predicted"/>
<sequence>WKMAMLSVRVHKFEQKVGRKIDFDKKESDRFNKQKVRCYKCQQRGHYARECRTKRGNDKQRYSSFKIKEIGKKEEDSKALITVDTLVDWTNHDSENDGVIAAKEFGMIAGCDSEDVIKEGAVKLYNLITGANSKEANTTERTNVDVENAKKDLQIKLDNHLAQTEKWRNSSKNLFKLIDSSMSVRTKVGLGFTNYISKIELGWNDSAFSVFTTNSEDVEGRPIFNSDKSSEVNINDLASSDSSLKSSEHKPTDSTSCASTSSVPTSMNEAEIESNVGTPIKEPISVPTGRPKVTAVPTGKPKVTPVPTGKPKVTPVPT</sequence>
<dbReference type="SMART" id="SM00343">
    <property type="entry name" value="ZnF_C2HC"/>
    <property type="match status" value="1"/>
</dbReference>
<reference evidence="4" key="1">
    <citation type="journal article" date="2019" name="Sci. Rep.">
        <title>Draft genome of Tanacetum cinerariifolium, the natural source of mosquito coil.</title>
        <authorList>
            <person name="Yamashiro T."/>
            <person name="Shiraishi A."/>
            <person name="Satake H."/>
            <person name="Nakayama K."/>
        </authorList>
    </citation>
    <scope>NUCLEOTIDE SEQUENCE</scope>
</reference>
<feature type="non-terminal residue" evidence="4">
    <location>
        <position position="1"/>
    </location>
</feature>
<name>A0A699L3I8_TANCI</name>
<dbReference type="EMBL" id="BKCJ010571851">
    <property type="protein sequence ID" value="GFB19104.1"/>
    <property type="molecule type" value="Genomic_DNA"/>
</dbReference>
<keyword evidence="1" id="KW-0863">Zinc-finger</keyword>
<feature type="compositionally biased region" description="Polar residues" evidence="2">
    <location>
        <begin position="253"/>
        <end position="268"/>
    </location>
</feature>
<dbReference type="PROSITE" id="PS50158">
    <property type="entry name" value="ZF_CCHC"/>
    <property type="match status" value="1"/>
</dbReference>
<keyword evidence="1" id="KW-0862">Zinc</keyword>
<dbReference type="Pfam" id="PF00098">
    <property type="entry name" value="zf-CCHC"/>
    <property type="match status" value="1"/>
</dbReference>
<feature type="domain" description="CCHC-type" evidence="3">
    <location>
        <begin position="37"/>
        <end position="52"/>
    </location>
</feature>
<organism evidence="4">
    <name type="scientific">Tanacetum cinerariifolium</name>
    <name type="common">Dalmatian daisy</name>
    <name type="synonym">Chrysanthemum cinerariifolium</name>
    <dbReference type="NCBI Taxonomy" id="118510"/>
    <lineage>
        <taxon>Eukaryota</taxon>
        <taxon>Viridiplantae</taxon>
        <taxon>Streptophyta</taxon>
        <taxon>Embryophyta</taxon>
        <taxon>Tracheophyta</taxon>
        <taxon>Spermatophyta</taxon>
        <taxon>Magnoliopsida</taxon>
        <taxon>eudicotyledons</taxon>
        <taxon>Gunneridae</taxon>
        <taxon>Pentapetalae</taxon>
        <taxon>asterids</taxon>
        <taxon>campanulids</taxon>
        <taxon>Asterales</taxon>
        <taxon>Asteraceae</taxon>
        <taxon>Asteroideae</taxon>
        <taxon>Anthemideae</taxon>
        <taxon>Anthemidinae</taxon>
        <taxon>Tanacetum</taxon>
    </lineage>
</organism>
<dbReference type="SUPFAM" id="SSF57756">
    <property type="entry name" value="Retrovirus zinc finger-like domains"/>
    <property type="match status" value="1"/>
</dbReference>
<dbReference type="GO" id="GO:0003676">
    <property type="term" value="F:nucleic acid binding"/>
    <property type="evidence" value="ECO:0007669"/>
    <property type="project" value="InterPro"/>
</dbReference>
<dbReference type="GO" id="GO:0008270">
    <property type="term" value="F:zinc ion binding"/>
    <property type="evidence" value="ECO:0007669"/>
    <property type="project" value="UniProtKB-KW"/>
</dbReference>
<accession>A0A699L3I8</accession>
<comment type="caution">
    <text evidence="4">The sequence shown here is derived from an EMBL/GenBank/DDBJ whole genome shotgun (WGS) entry which is preliminary data.</text>
</comment>
<keyword evidence="1" id="KW-0479">Metal-binding</keyword>
<dbReference type="InterPro" id="IPR036875">
    <property type="entry name" value="Znf_CCHC_sf"/>
</dbReference>
<evidence type="ECO:0000256" key="2">
    <source>
        <dbReference type="SAM" id="MobiDB-lite"/>
    </source>
</evidence>
<feature type="region of interest" description="Disordered" evidence="2">
    <location>
        <begin position="239"/>
        <end position="318"/>
    </location>
</feature>
<evidence type="ECO:0000313" key="4">
    <source>
        <dbReference type="EMBL" id="GFB19104.1"/>
    </source>
</evidence>
<gene>
    <name evidence="4" type="ORF">Tci_691075</name>
</gene>
<evidence type="ECO:0000259" key="3">
    <source>
        <dbReference type="PROSITE" id="PS50158"/>
    </source>
</evidence>
<feature type="compositionally biased region" description="Low complexity" evidence="2">
    <location>
        <begin position="291"/>
        <end position="318"/>
    </location>
</feature>
<dbReference type="Gene3D" id="4.10.60.10">
    <property type="entry name" value="Zinc finger, CCHC-type"/>
    <property type="match status" value="1"/>
</dbReference>
<feature type="non-terminal residue" evidence="4">
    <location>
        <position position="318"/>
    </location>
</feature>
<protein>
    <recommendedName>
        <fullName evidence="3">CCHC-type domain-containing protein</fullName>
    </recommendedName>
</protein>
<dbReference type="AlphaFoldDB" id="A0A699L3I8"/>
<evidence type="ECO:0000256" key="1">
    <source>
        <dbReference type="PROSITE-ProRule" id="PRU00047"/>
    </source>
</evidence>